<organism evidence="1 2">
    <name type="scientific">Pyropia yezoensis</name>
    <name type="common">Susabi-nori</name>
    <name type="synonym">Porphyra yezoensis</name>
    <dbReference type="NCBI Taxonomy" id="2788"/>
    <lineage>
        <taxon>Eukaryota</taxon>
        <taxon>Rhodophyta</taxon>
        <taxon>Bangiophyceae</taxon>
        <taxon>Bangiales</taxon>
        <taxon>Bangiaceae</taxon>
        <taxon>Pyropia</taxon>
    </lineage>
</organism>
<proteinExistence type="predicted"/>
<sequence>MSLLRTRRRCPSTLPLRVACYTTEATRRWPDPESLCVPPDDYASPAAIYAAAGFVGTPAAGRAGMLGVSELALDAVAAAAGGGLAATAARCRRRRSSRFGGRRLGAGGAVPATKDLDVSSMALA</sequence>
<comment type="caution">
    <text evidence="1">The sequence shown here is derived from an EMBL/GenBank/DDBJ whole genome shotgun (WGS) entry which is preliminary data.</text>
</comment>
<protein>
    <submittedName>
        <fullName evidence="1">Uncharacterized protein</fullName>
    </submittedName>
</protein>
<evidence type="ECO:0000313" key="2">
    <source>
        <dbReference type="Proteomes" id="UP000798662"/>
    </source>
</evidence>
<name>A0ACC3BVP2_PYRYE</name>
<dbReference type="Proteomes" id="UP000798662">
    <property type="component" value="Chromosome 1"/>
</dbReference>
<gene>
    <name evidence="1" type="ORF">I4F81_004214</name>
</gene>
<evidence type="ECO:0000313" key="1">
    <source>
        <dbReference type="EMBL" id="KAK1861633.1"/>
    </source>
</evidence>
<keyword evidence="2" id="KW-1185">Reference proteome</keyword>
<accession>A0ACC3BVP2</accession>
<dbReference type="EMBL" id="CM020618">
    <property type="protein sequence ID" value="KAK1861633.1"/>
    <property type="molecule type" value="Genomic_DNA"/>
</dbReference>
<reference evidence="1" key="1">
    <citation type="submission" date="2019-11" db="EMBL/GenBank/DDBJ databases">
        <title>Nori genome reveals adaptations in red seaweeds to the harsh intertidal environment.</title>
        <authorList>
            <person name="Wang D."/>
            <person name="Mao Y."/>
        </authorList>
    </citation>
    <scope>NUCLEOTIDE SEQUENCE</scope>
    <source>
        <tissue evidence="1">Gametophyte</tissue>
    </source>
</reference>